<dbReference type="GO" id="GO:0032259">
    <property type="term" value="P:methylation"/>
    <property type="evidence" value="ECO:0007669"/>
    <property type="project" value="UniProtKB-KW"/>
</dbReference>
<dbReference type="GO" id="GO:0008168">
    <property type="term" value="F:methyltransferase activity"/>
    <property type="evidence" value="ECO:0007669"/>
    <property type="project" value="UniProtKB-KW"/>
</dbReference>
<name>A0A3R8XIU0_STRSU</name>
<keyword evidence="4" id="KW-0489">Methyltransferase</keyword>
<reference evidence="4 5" key="2">
    <citation type="submission" date="2018-12" db="EMBL/GenBank/DDBJ databases">
        <title>Whole-genome sequences of fifteen clinical Streptococcus suis strains isolated from pigs between 2006 and 2018.</title>
        <authorList>
            <person name="Stevens M.J.A."/>
            <person name="Cernela N."/>
            <person name="Spoerry Serrano N."/>
            <person name="Schmitt S."/>
            <person name="Schrenzel J."/>
            <person name="Stephan R."/>
        </authorList>
    </citation>
    <scope>NUCLEOTIDE SEQUENCE [LARGE SCALE GENOMIC DNA]</scope>
    <source>
        <strain evidence="4 5">SS1014</strain>
    </source>
</reference>
<dbReference type="InterPro" id="IPR038333">
    <property type="entry name" value="T1MK-like_N_sf"/>
</dbReference>
<organism evidence="4 5">
    <name type="scientific">Streptococcus suis</name>
    <dbReference type="NCBI Taxonomy" id="1307"/>
    <lineage>
        <taxon>Bacteria</taxon>
        <taxon>Bacillati</taxon>
        <taxon>Bacillota</taxon>
        <taxon>Bacilli</taxon>
        <taxon>Lactobacillales</taxon>
        <taxon>Streptococcaceae</taxon>
        <taxon>Streptococcus</taxon>
    </lineage>
</organism>
<dbReference type="AlphaFoldDB" id="A0A3R8XIU0"/>
<gene>
    <name evidence="4" type="ORF">EJA00_09945</name>
</gene>
<evidence type="ECO:0000256" key="1">
    <source>
        <dbReference type="ARBA" id="ARBA00006594"/>
    </source>
</evidence>
<accession>A0A3R8XIU0</accession>
<sequence length="44" mass="5182">MTQENNSQSLYQSLWNAADILRGKMDANEYKSYLLGLIFYKYLS</sequence>
<dbReference type="EMBL" id="RSDG01000093">
    <property type="protein sequence ID" value="RRR43582.1"/>
    <property type="molecule type" value="Genomic_DNA"/>
</dbReference>
<protein>
    <submittedName>
        <fullName evidence="4">SAM-dependent DNA methyltransferase</fullName>
    </submittedName>
</protein>
<reference evidence="4 5" key="1">
    <citation type="submission" date="2018-11" db="EMBL/GenBank/DDBJ databases">
        <authorList>
            <person name="Stevens M.J."/>
            <person name="Cernela N."/>
            <person name="Spoerry Serrano N."/>
            <person name="Schmitt S."/>
            <person name="Schrenzel J."/>
            <person name="Stephan R."/>
        </authorList>
    </citation>
    <scope>NUCLEOTIDE SEQUENCE [LARGE SCALE GENOMIC DNA]</scope>
    <source>
        <strain evidence="4 5">SS1014</strain>
    </source>
</reference>
<keyword evidence="2" id="KW-0680">Restriction system</keyword>
<dbReference type="Pfam" id="PF12161">
    <property type="entry name" value="HsdM_N"/>
    <property type="match status" value="1"/>
</dbReference>
<dbReference type="Proteomes" id="UP000273973">
    <property type="component" value="Unassembled WGS sequence"/>
</dbReference>
<dbReference type="SUPFAM" id="SSF53335">
    <property type="entry name" value="S-adenosyl-L-methionine-dependent methyltransferases"/>
    <property type="match status" value="1"/>
</dbReference>
<dbReference type="InterPro" id="IPR022749">
    <property type="entry name" value="D12N6_MeTrfase_N"/>
</dbReference>
<dbReference type="GO" id="GO:0009307">
    <property type="term" value="P:DNA restriction-modification system"/>
    <property type="evidence" value="ECO:0007669"/>
    <property type="project" value="UniProtKB-KW"/>
</dbReference>
<dbReference type="Gene3D" id="1.20.1260.30">
    <property type="match status" value="1"/>
</dbReference>
<keyword evidence="4" id="KW-0808">Transferase</keyword>
<proteinExistence type="inferred from homology"/>
<comment type="similarity">
    <text evidence="1">Belongs to the N(4)/N(6)-methyltransferase family.</text>
</comment>
<comment type="caution">
    <text evidence="4">The sequence shown here is derived from an EMBL/GenBank/DDBJ whole genome shotgun (WGS) entry which is preliminary data.</text>
</comment>
<dbReference type="RefSeq" id="WP_185738555.1">
    <property type="nucleotide sequence ID" value="NZ_RSDG01000093.1"/>
</dbReference>
<feature type="domain" description="N6 adenine-specific DNA methyltransferase N-terminal" evidence="3">
    <location>
        <begin position="12"/>
        <end position="44"/>
    </location>
</feature>
<feature type="non-terminal residue" evidence="4">
    <location>
        <position position="44"/>
    </location>
</feature>
<evidence type="ECO:0000313" key="5">
    <source>
        <dbReference type="Proteomes" id="UP000273973"/>
    </source>
</evidence>
<evidence type="ECO:0000259" key="3">
    <source>
        <dbReference type="Pfam" id="PF12161"/>
    </source>
</evidence>
<evidence type="ECO:0000313" key="4">
    <source>
        <dbReference type="EMBL" id="RRR43582.1"/>
    </source>
</evidence>
<evidence type="ECO:0000256" key="2">
    <source>
        <dbReference type="ARBA" id="ARBA00022747"/>
    </source>
</evidence>
<dbReference type="InterPro" id="IPR029063">
    <property type="entry name" value="SAM-dependent_MTases_sf"/>
</dbReference>